<dbReference type="AlphaFoldDB" id="A0AAF0F7U6"/>
<dbReference type="SUPFAM" id="SSF53335">
    <property type="entry name" value="S-adenosyl-L-methionine-dependent methyltransferases"/>
    <property type="match status" value="1"/>
</dbReference>
<keyword evidence="5 13" id="KW-0808">Transferase</keyword>
<keyword evidence="14" id="KW-1185">Reference proteome</keyword>
<dbReference type="InterPro" id="IPR029063">
    <property type="entry name" value="SAM-dependent_MTases_sf"/>
</dbReference>
<evidence type="ECO:0000256" key="5">
    <source>
        <dbReference type="ARBA" id="ARBA00022679"/>
    </source>
</evidence>
<dbReference type="Pfam" id="PF08704">
    <property type="entry name" value="GCD14"/>
    <property type="match status" value="2"/>
</dbReference>
<evidence type="ECO:0000256" key="2">
    <source>
        <dbReference type="ARBA" id="ARBA00012796"/>
    </source>
</evidence>
<reference evidence="13" key="1">
    <citation type="submission" date="2023-02" db="EMBL/GenBank/DDBJ databases">
        <title>Mating type loci evolution in Malassezia.</title>
        <authorList>
            <person name="Coelho M.A."/>
        </authorList>
    </citation>
    <scope>NUCLEOTIDE SEQUENCE</scope>
    <source>
        <strain evidence="13">CBS 14136</strain>
    </source>
</reference>
<keyword evidence="7" id="KW-0819">tRNA processing</keyword>
<keyword evidence="4 13" id="KW-0489">Methyltransferase</keyword>
<proteinExistence type="predicted"/>
<dbReference type="Proteomes" id="UP001214628">
    <property type="component" value="Chromosome 1"/>
</dbReference>
<gene>
    <name evidence="13" type="primary">TRM61</name>
    <name evidence="13" type="ORF">MPSI1_000868</name>
</gene>
<dbReference type="InterPro" id="IPR014816">
    <property type="entry name" value="tRNA_MeTrfase_Gcd14"/>
</dbReference>
<evidence type="ECO:0000256" key="8">
    <source>
        <dbReference type="ARBA" id="ARBA00023242"/>
    </source>
</evidence>
<feature type="region of interest" description="Disordered" evidence="10">
    <location>
        <begin position="200"/>
        <end position="326"/>
    </location>
</feature>
<dbReference type="EMBL" id="CP118375">
    <property type="protein sequence ID" value="WFD42227.1"/>
    <property type="molecule type" value="Genomic_DNA"/>
</dbReference>
<evidence type="ECO:0000256" key="7">
    <source>
        <dbReference type="ARBA" id="ARBA00022694"/>
    </source>
</evidence>
<keyword evidence="8" id="KW-0539">Nucleus</keyword>
<dbReference type="GO" id="GO:0030488">
    <property type="term" value="P:tRNA methylation"/>
    <property type="evidence" value="ECO:0007669"/>
    <property type="project" value="InterPro"/>
</dbReference>
<feature type="compositionally biased region" description="Polar residues" evidence="10">
    <location>
        <begin position="251"/>
        <end position="260"/>
    </location>
</feature>
<dbReference type="PROSITE" id="PS51620">
    <property type="entry name" value="SAM_TRM61"/>
    <property type="match status" value="1"/>
</dbReference>
<dbReference type="PANTHER" id="PTHR12133:SF2">
    <property type="entry name" value="TRNA (ADENINE(58)-N(1))-METHYLTRANSFERASE CATALYTIC SUBUNIT TRMT61A"/>
    <property type="match status" value="1"/>
</dbReference>
<evidence type="ECO:0000259" key="12">
    <source>
        <dbReference type="Pfam" id="PF08704"/>
    </source>
</evidence>
<dbReference type="Gene3D" id="3.40.50.150">
    <property type="entry name" value="Vaccinia Virus protein VP39"/>
    <property type="match status" value="1"/>
</dbReference>
<comment type="subcellular location">
    <subcellularLocation>
        <location evidence="1">Nucleus</location>
    </subcellularLocation>
</comment>
<evidence type="ECO:0000256" key="6">
    <source>
        <dbReference type="ARBA" id="ARBA00022691"/>
    </source>
</evidence>
<keyword evidence="11" id="KW-0732">Signal</keyword>
<feature type="domain" description="tRNA (adenine(58)-N(1))-methyltransferase catalytic subunit TRM61 C-terminal" evidence="12">
    <location>
        <begin position="66"/>
        <end position="228"/>
    </location>
</feature>
<organism evidence="13 14">
    <name type="scientific">Malassezia psittaci</name>
    <dbReference type="NCBI Taxonomy" id="1821823"/>
    <lineage>
        <taxon>Eukaryota</taxon>
        <taxon>Fungi</taxon>
        <taxon>Dikarya</taxon>
        <taxon>Basidiomycota</taxon>
        <taxon>Ustilaginomycotina</taxon>
        <taxon>Malasseziomycetes</taxon>
        <taxon>Malasseziales</taxon>
        <taxon>Malasseziaceae</taxon>
        <taxon>Malassezia</taxon>
    </lineage>
</organism>
<dbReference type="GO" id="GO:0005634">
    <property type="term" value="C:nucleus"/>
    <property type="evidence" value="ECO:0007669"/>
    <property type="project" value="UniProtKB-SubCell"/>
</dbReference>
<evidence type="ECO:0000256" key="10">
    <source>
        <dbReference type="SAM" id="MobiDB-lite"/>
    </source>
</evidence>
<dbReference type="GO" id="GO:0031515">
    <property type="term" value="C:tRNA (m1A) methyltransferase complex"/>
    <property type="evidence" value="ECO:0007669"/>
    <property type="project" value="InterPro"/>
</dbReference>
<dbReference type="InterPro" id="IPR049470">
    <property type="entry name" value="TRM61_C"/>
</dbReference>
<feature type="domain" description="tRNA (adenine(58)-N(1))-methyltransferase catalytic subunit TRM61 C-terminal" evidence="12">
    <location>
        <begin position="2"/>
        <end position="36"/>
    </location>
</feature>
<evidence type="ECO:0000313" key="14">
    <source>
        <dbReference type="Proteomes" id="UP001214628"/>
    </source>
</evidence>
<protein>
    <recommendedName>
        <fullName evidence="3">tRNA (adenine(58)-N(1))-methyltransferase catalytic subunit TRM61</fullName>
        <ecNumber evidence="2">2.1.1.220</ecNumber>
    </recommendedName>
    <alternativeName>
        <fullName evidence="9">tRNA(m1A58)-methyltransferase subunit TRM61</fullName>
    </alternativeName>
</protein>
<evidence type="ECO:0000313" key="13">
    <source>
        <dbReference type="EMBL" id="WFD42227.1"/>
    </source>
</evidence>
<keyword evidence="6" id="KW-0949">S-adenosyl-L-methionine</keyword>
<evidence type="ECO:0000256" key="1">
    <source>
        <dbReference type="ARBA" id="ARBA00004123"/>
    </source>
</evidence>
<accession>A0AAF0F7U6</accession>
<feature type="signal peptide" evidence="11">
    <location>
        <begin position="1"/>
        <end position="16"/>
    </location>
</feature>
<name>A0AAF0F7U6_9BASI</name>
<sequence>MAFILMMLNITPGAIVIEAGTGSGSFTHTLARAVARSSPGHINGGQLTKSWNKNHSSAPADFGSSDGRVFSFEFHAERVERARQEFAQHGLNNAVTLQHRDVCRDGFGLEHAADAVFLDLPAPWEAIENVRASLRKDVMTRICCFSPCIEQVLRTVNALSEHGFNDISTYESLIRTHETLTNVVPLEPIGDVVDRIRASEHRREGRREMQILNSKLEREKKAAEAQEAAAAEKLDIGPTSSDLQDSKMEQESNISHTQTADVDDSGAAADQHSNQKSLSSTPVAVPPRFNGDEAPSGSTKRKRDEAIMDLPLNKSDTKEESPSVEPPASILYSAGFRQKTELRTLAQANVCSRPFPQMRGHTSYLTFATLQPRI</sequence>
<evidence type="ECO:0000256" key="9">
    <source>
        <dbReference type="ARBA" id="ARBA00033309"/>
    </source>
</evidence>
<dbReference type="EC" id="2.1.1.220" evidence="2"/>
<evidence type="ECO:0000256" key="3">
    <source>
        <dbReference type="ARBA" id="ARBA00015963"/>
    </source>
</evidence>
<feature type="chain" id="PRO_5041906275" description="tRNA (adenine(58)-N(1))-methyltransferase catalytic subunit TRM61" evidence="11">
    <location>
        <begin position="17"/>
        <end position="374"/>
    </location>
</feature>
<feature type="compositionally biased region" description="Polar residues" evidence="10">
    <location>
        <begin position="271"/>
        <end position="282"/>
    </location>
</feature>
<feature type="compositionally biased region" description="Basic and acidic residues" evidence="10">
    <location>
        <begin position="200"/>
        <end position="235"/>
    </location>
</feature>
<dbReference type="PANTHER" id="PTHR12133">
    <property type="entry name" value="TRNA (ADENINE(58)-N(1))-METHYLTRANSFERASE"/>
    <property type="match status" value="1"/>
</dbReference>
<evidence type="ECO:0000256" key="11">
    <source>
        <dbReference type="SAM" id="SignalP"/>
    </source>
</evidence>
<evidence type="ECO:0000256" key="4">
    <source>
        <dbReference type="ARBA" id="ARBA00022603"/>
    </source>
</evidence>
<dbReference type="GO" id="GO:0160107">
    <property type="term" value="F:tRNA (adenine(58)-N1)-methyltransferase activity"/>
    <property type="evidence" value="ECO:0007669"/>
    <property type="project" value="UniProtKB-EC"/>
</dbReference>